<evidence type="ECO:0000313" key="4">
    <source>
        <dbReference type="EMBL" id="KAH7016431.1"/>
    </source>
</evidence>
<dbReference type="SUPFAM" id="SSF51735">
    <property type="entry name" value="NAD(P)-binding Rossmann-fold domains"/>
    <property type="match status" value="1"/>
</dbReference>
<reference evidence="4" key="1">
    <citation type="journal article" date="2021" name="Nat. Commun.">
        <title>Genetic determinants of endophytism in the Arabidopsis root mycobiome.</title>
        <authorList>
            <person name="Mesny F."/>
            <person name="Miyauchi S."/>
            <person name="Thiergart T."/>
            <person name="Pickel B."/>
            <person name="Atanasova L."/>
            <person name="Karlsson M."/>
            <person name="Huettel B."/>
            <person name="Barry K.W."/>
            <person name="Haridas S."/>
            <person name="Chen C."/>
            <person name="Bauer D."/>
            <person name="Andreopoulos W."/>
            <person name="Pangilinan J."/>
            <person name="LaButti K."/>
            <person name="Riley R."/>
            <person name="Lipzen A."/>
            <person name="Clum A."/>
            <person name="Drula E."/>
            <person name="Henrissat B."/>
            <person name="Kohler A."/>
            <person name="Grigoriev I.V."/>
            <person name="Martin F.M."/>
            <person name="Hacquard S."/>
        </authorList>
    </citation>
    <scope>NUCLEOTIDE SEQUENCE</scope>
    <source>
        <strain evidence="4">MPI-CAGE-CH-0230</strain>
    </source>
</reference>
<evidence type="ECO:0000259" key="3">
    <source>
        <dbReference type="Pfam" id="PF05368"/>
    </source>
</evidence>
<keyword evidence="5" id="KW-1185">Reference proteome</keyword>
<comment type="caution">
    <text evidence="4">The sequence shown here is derived from an EMBL/GenBank/DDBJ whole genome shotgun (WGS) entry which is preliminary data.</text>
</comment>
<dbReference type="InterPro" id="IPR051164">
    <property type="entry name" value="NmrA-like_oxidored"/>
</dbReference>
<comment type="similarity">
    <text evidence="1">Belongs to the NmrA-type oxidoreductase family.</text>
</comment>
<evidence type="ECO:0000256" key="2">
    <source>
        <dbReference type="ARBA" id="ARBA00022857"/>
    </source>
</evidence>
<dbReference type="RefSeq" id="XP_046006055.1">
    <property type="nucleotide sequence ID" value="XM_046155690.1"/>
</dbReference>
<dbReference type="Proteomes" id="UP000756346">
    <property type="component" value="Unassembled WGS sequence"/>
</dbReference>
<dbReference type="PANTHER" id="PTHR42748">
    <property type="entry name" value="NITROGEN METABOLITE REPRESSION PROTEIN NMRA FAMILY MEMBER"/>
    <property type="match status" value="1"/>
</dbReference>
<organism evidence="4 5">
    <name type="scientific">Microdochium trichocladiopsis</name>
    <dbReference type="NCBI Taxonomy" id="1682393"/>
    <lineage>
        <taxon>Eukaryota</taxon>
        <taxon>Fungi</taxon>
        <taxon>Dikarya</taxon>
        <taxon>Ascomycota</taxon>
        <taxon>Pezizomycotina</taxon>
        <taxon>Sordariomycetes</taxon>
        <taxon>Xylariomycetidae</taxon>
        <taxon>Xylariales</taxon>
        <taxon>Microdochiaceae</taxon>
        <taxon>Microdochium</taxon>
    </lineage>
</organism>
<keyword evidence="2" id="KW-0521">NADP</keyword>
<evidence type="ECO:0000313" key="5">
    <source>
        <dbReference type="Proteomes" id="UP000756346"/>
    </source>
</evidence>
<dbReference type="PANTHER" id="PTHR42748:SF7">
    <property type="entry name" value="NMRA LIKE REDOX SENSOR 1-RELATED"/>
    <property type="match status" value="1"/>
</dbReference>
<evidence type="ECO:0000256" key="1">
    <source>
        <dbReference type="ARBA" id="ARBA00006328"/>
    </source>
</evidence>
<dbReference type="InterPro" id="IPR008030">
    <property type="entry name" value="NmrA-like"/>
</dbReference>
<feature type="domain" description="NmrA-like" evidence="3">
    <location>
        <begin position="3"/>
        <end position="247"/>
    </location>
</feature>
<dbReference type="EMBL" id="JAGTJQ010000012">
    <property type="protein sequence ID" value="KAH7016431.1"/>
    <property type="molecule type" value="Genomic_DNA"/>
</dbReference>
<dbReference type="Gene3D" id="3.40.50.720">
    <property type="entry name" value="NAD(P)-binding Rossmann-like Domain"/>
    <property type="match status" value="1"/>
</dbReference>
<dbReference type="AlphaFoldDB" id="A0A9P8XWL7"/>
<dbReference type="InterPro" id="IPR036291">
    <property type="entry name" value="NAD(P)-bd_dom_sf"/>
</dbReference>
<protein>
    <submittedName>
        <fullName evidence="4">NmrA family protein</fullName>
    </submittedName>
</protein>
<dbReference type="GeneID" id="70185236"/>
<sequence length="306" mass="33112">MATFLVTQATGSQGRETVAHLLEAGVKVHALVRDAHKIPPILKSPGVTLFQGESKNLDDVLQAAQGCKGAYLNTFPYPGLEILQAQTIIEACKKAGVERIVACTTVGVGNRPAWDTSATAALHLIDYFSSKAEVEAAVRAAGFASYTILRPAILLQDLLLPGVHQNYPRLHTHGELDHAFDDGVRAAQTDAFDVGRYAAAALLDPAKFNGQEIELVSEALTAEEMRDVIVRVSGRDVGLKKRSPEEVEEAKRTVFGQSFQLLTNTIDIWSKETAREVEAKYGIPLTSVEAGLQREKARLLECLPAA</sequence>
<proteinExistence type="inferred from homology"/>
<accession>A0A9P8XWL7</accession>
<dbReference type="Pfam" id="PF05368">
    <property type="entry name" value="NmrA"/>
    <property type="match status" value="1"/>
</dbReference>
<dbReference type="OrthoDB" id="3358371at2759"/>
<gene>
    <name evidence="4" type="ORF">B0I36DRAFT_337670</name>
</gene>
<name>A0A9P8XWL7_9PEZI</name>